<dbReference type="EC" id="2.4.1.-" evidence="11"/>
<comment type="similarity">
    <text evidence="2 11">Belongs to the glycosyltransferase 31 family.</text>
</comment>
<accession>A0A132A670</accession>
<sequence length="368" mass="44403">MLKSLLIKLRLLSSFIIFVLIIFYFLINIRFFDHDNRIGHLDDDKTRRPRIKSKSKRIFQKSLDDFQTLFNITDFRFIINDSNHCTLSSSSTFNRDQPELFMIIFVHSAVENYQKRRMIRETWANRKQLTIYRSRLVFMIGLPENYSQYPHPDSDPIKIENDRFGDIIQGNFIDSYHNLTYKHIMAFKWIVYHCSNAEFILKIDDDVFVDLNQLFYHLLGKFGDRPSNLLACFLVQQPKVARSYRNKWRVSFKEYSNYYYPNYCSGWISIMSFDVVQDLYTLHRNRSFLWIDDVFVTGILAEELAIKHYDLNKMIYGEENEFLIESWLQQDSLSIPPMFYLDHQKPRIKKIWTKTKQYYRVILNFTID</sequence>
<organism evidence="12 13">
    <name type="scientific">Sarcoptes scabiei</name>
    <name type="common">Itch mite</name>
    <name type="synonym">Acarus scabiei</name>
    <dbReference type="NCBI Taxonomy" id="52283"/>
    <lineage>
        <taxon>Eukaryota</taxon>
        <taxon>Metazoa</taxon>
        <taxon>Ecdysozoa</taxon>
        <taxon>Arthropoda</taxon>
        <taxon>Chelicerata</taxon>
        <taxon>Arachnida</taxon>
        <taxon>Acari</taxon>
        <taxon>Acariformes</taxon>
        <taxon>Sarcoptiformes</taxon>
        <taxon>Astigmata</taxon>
        <taxon>Psoroptidia</taxon>
        <taxon>Sarcoptoidea</taxon>
        <taxon>Sarcoptidae</taxon>
        <taxon>Sarcoptinae</taxon>
        <taxon>Sarcoptes</taxon>
    </lineage>
</organism>
<comment type="caution">
    <text evidence="12">The sequence shown here is derived from an EMBL/GenBank/DDBJ whole genome shotgun (WGS) entry which is preliminary data.</text>
</comment>
<keyword evidence="4" id="KW-0808">Transferase</keyword>
<evidence type="ECO:0000256" key="9">
    <source>
        <dbReference type="ARBA" id="ARBA00023136"/>
    </source>
</evidence>
<keyword evidence="3 11" id="KW-0328">Glycosyltransferase</keyword>
<keyword evidence="6 11" id="KW-0735">Signal-anchor</keyword>
<keyword evidence="7 11" id="KW-1133">Transmembrane helix</keyword>
<dbReference type="GO" id="GO:0016758">
    <property type="term" value="F:hexosyltransferase activity"/>
    <property type="evidence" value="ECO:0007669"/>
    <property type="project" value="InterPro"/>
</dbReference>
<dbReference type="Gene3D" id="3.90.550.50">
    <property type="match status" value="1"/>
</dbReference>
<dbReference type="Pfam" id="PF01762">
    <property type="entry name" value="Galactosyl_T"/>
    <property type="match status" value="1"/>
</dbReference>
<dbReference type="Proteomes" id="UP000616769">
    <property type="component" value="Unassembled WGS sequence"/>
</dbReference>
<evidence type="ECO:0000256" key="6">
    <source>
        <dbReference type="ARBA" id="ARBA00022968"/>
    </source>
</evidence>
<dbReference type="PANTHER" id="PTHR11214">
    <property type="entry name" value="BETA-1,3-N-ACETYLGLUCOSAMINYLTRANSFERASE"/>
    <property type="match status" value="1"/>
</dbReference>
<keyword evidence="5 11" id="KW-0812">Transmembrane</keyword>
<evidence type="ECO:0000313" key="12">
    <source>
        <dbReference type="EMBL" id="KPM06468.1"/>
    </source>
</evidence>
<dbReference type="PANTHER" id="PTHR11214:SF376">
    <property type="entry name" value="HEXOSYLTRANSFERASE"/>
    <property type="match status" value="1"/>
</dbReference>
<dbReference type="AlphaFoldDB" id="A0A132A670"/>
<feature type="transmembrane region" description="Helical" evidence="11">
    <location>
        <begin position="7"/>
        <end position="27"/>
    </location>
</feature>
<evidence type="ECO:0000256" key="7">
    <source>
        <dbReference type="ARBA" id="ARBA00022989"/>
    </source>
</evidence>
<evidence type="ECO:0000256" key="8">
    <source>
        <dbReference type="ARBA" id="ARBA00023034"/>
    </source>
</evidence>
<dbReference type="FunFam" id="3.90.550.50:FF:000001">
    <property type="entry name" value="Hexosyltransferase"/>
    <property type="match status" value="1"/>
</dbReference>
<dbReference type="GO" id="GO:0006493">
    <property type="term" value="P:protein O-linked glycosylation"/>
    <property type="evidence" value="ECO:0007669"/>
    <property type="project" value="TreeGrafter"/>
</dbReference>
<dbReference type="InterPro" id="IPR002659">
    <property type="entry name" value="Glyco_trans_31"/>
</dbReference>
<protein>
    <recommendedName>
        <fullName evidence="11">Hexosyltransferase</fullName>
        <ecNumber evidence="11">2.4.1.-</ecNumber>
    </recommendedName>
</protein>
<comment type="subcellular location">
    <subcellularLocation>
        <location evidence="1 11">Golgi apparatus membrane</location>
        <topology evidence="1 11">Single-pass type II membrane protein</topology>
    </subcellularLocation>
</comment>
<evidence type="ECO:0000256" key="10">
    <source>
        <dbReference type="ARBA" id="ARBA00023180"/>
    </source>
</evidence>
<evidence type="ECO:0000256" key="11">
    <source>
        <dbReference type="RuleBase" id="RU363063"/>
    </source>
</evidence>
<name>A0A132A670_SARSC</name>
<keyword evidence="9 11" id="KW-0472">Membrane</keyword>
<gene>
    <name evidence="12" type="ORF">QR98_0049450</name>
</gene>
<keyword evidence="8 11" id="KW-0333">Golgi apparatus</keyword>
<evidence type="ECO:0000313" key="13">
    <source>
        <dbReference type="Proteomes" id="UP000616769"/>
    </source>
</evidence>
<evidence type="ECO:0000256" key="1">
    <source>
        <dbReference type="ARBA" id="ARBA00004323"/>
    </source>
</evidence>
<dbReference type="OrthoDB" id="115198at2759"/>
<keyword evidence="10" id="KW-0325">Glycoprotein</keyword>
<evidence type="ECO:0000256" key="3">
    <source>
        <dbReference type="ARBA" id="ARBA00022676"/>
    </source>
</evidence>
<proteinExistence type="inferred from homology"/>
<reference evidence="12 13" key="1">
    <citation type="journal article" date="2015" name="Parasit. Vectors">
        <title>Draft genome of the scabies mite.</title>
        <authorList>
            <person name="Rider S.D.Jr."/>
            <person name="Morgan M.S."/>
            <person name="Arlian L.G."/>
        </authorList>
    </citation>
    <scope>NUCLEOTIDE SEQUENCE [LARGE SCALE GENOMIC DNA]</scope>
    <source>
        <strain evidence="12">Arlian Lab</strain>
    </source>
</reference>
<dbReference type="EMBL" id="JXLN01010899">
    <property type="protein sequence ID" value="KPM06468.1"/>
    <property type="molecule type" value="Genomic_DNA"/>
</dbReference>
<evidence type="ECO:0000256" key="2">
    <source>
        <dbReference type="ARBA" id="ARBA00008661"/>
    </source>
</evidence>
<evidence type="ECO:0000256" key="5">
    <source>
        <dbReference type="ARBA" id="ARBA00022692"/>
    </source>
</evidence>
<evidence type="ECO:0000256" key="4">
    <source>
        <dbReference type="ARBA" id="ARBA00022679"/>
    </source>
</evidence>
<dbReference type="GO" id="GO:0000139">
    <property type="term" value="C:Golgi membrane"/>
    <property type="evidence" value="ECO:0007669"/>
    <property type="project" value="UniProtKB-SubCell"/>
</dbReference>
<dbReference type="VEuPathDB" id="VectorBase:SSCA004404"/>